<comment type="caution">
    <text evidence="4">The sequence shown here is derived from an EMBL/GenBank/DDBJ whole genome shotgun (WGS) entry which is preliminary data.</text>
</comment>
<feature type="region of interest" description="Disordered" evidence="2">
    <location>
        <begin position="288"/>
        <end position="307"/>
    </location>
</feature>
<dbReference type="EMBL" id="VSWD01000005">
    <property type="protein sequence ID" value="KAK3101550.1"/>
    <property type="molecule type" value="Genomic_DNA"/>
</dbReference>
<feature type="region of interest" description="Disordered" evidence="2">
    <location>
        <begin position="376"/>
        <end position="441"/>
    </location>
</feature>
<feature type="compositionally biased region" description="Polar residues" evidence="2">
    <location>
        <begin position="403"/>
        <end position="441"/>
    </location>
</feature>
<dbReference type="Proteomes" id="UP001186944">
    <property type="component" value="Unassembled WGS sequence"/>
</dbReference>
<evidence type="ECO:0000259" key="3">
    <source>
        <dbReference type="Pfam" id="PF18293"/>
    </source>
</evidence>
<evidence type="ECO:0000313" key="5">
    <source>
        <dbReference type="Proteomes" id="UP001186944"/>
    </source>
</evidence>
<name>A0AA89BYN9_PINIB</name>
<evidence type="ECO:0000313" key="4">
    <source>
        <dbReference type="EMBL" id="KAK3101550.1"/>
    </source>
</evidence>
<reference evidence="4" key="1">
    <citation type="submission" date="2019-08" db="EMBL/GenBank/DDBJ databases">
        <title>The improved chromosome-level genome for the pearl oyster Pinctada fucata martensii using PacBio sequencing and Hi-C.</title>
        <authorList>
            <person name="Zheng Z."/>
        </authorList>
    </citation>
    <scope>NUCLEOTIDE SEQUENCE</scope>
    <source>
        <strain evidence="4">ZZ-2019</strain>
        <tissue evidence="4">Adductor muscle</tissue>
    </source>
</reference>
<dbReference type="AlphaFoldDB" id="A0AA89BYN9"/>
<feature type="domain" description="Caprin-1 dimerization" evidence="3">
    <location>
        <begin position="99"/>
        <end position="214"/>
    </location>
</feature>
<evidence type="ECO:0000256" key="2">
    <source>
        <dbReference type="SAM" id="MobiDB-lite"/>
    </source>
</evidence>
<feature type="compositionally biased region" description="Polar residues" evidence="2">
    <location>
        <begin position="288"/>
        <end position="305"/>
    </location>
</feature>
<accession>A0AA89BYN9</accession>
<dbReference type="GO" id="GO:0005737">
    <property type="term" value="C:cytoplasm"/>
    <property type="evidence" value="ECO:0007669"/>
    <property type="project" value="TreeGrafter"/>
</dbReference>
<dbReference type="InterPro" id="IPR028816">
    <property type="entry name" value="Caprin"/>
</dbReference>
<dbReference type="GO" id="GO:0003723">
    <property type="term" value="F:RNA binding"/>
    <property type="evidence" value="ECO:0007669"/>
    <property type="project" value="TreeGrafter"/>
</dbReference>
<feature type="compositionally biased region" description="Low complexity" evidence="2">
    <location>
        <begin position="385"/>
        <end position="402"/>
    </location>
</feature>
<dbReference type="Pfam" id="PF18293">
    <property type="entry name" value="Caprin-1_dimer"/>
    <property type="match status" value="1"/>
</dbReference>
<evidence type="ECO:0000256" key="1">
    <source>
        <dbReference type="ARBA" id="ARBA00007950"/>
    </source>
</evidence>
<organism evidence="4 5">
    <name type="scientific">Pinctada imbricata</name>
    <name type="common">Atlantic pearl-oyster</name>
    <name type="synonym">Pinctada martensii</name>
    <dbReference type="NCBI Taxonomy" id="66713"/>
    <lineage>
        <taxon>Eukaryota</taxon>
        <taxon>Metazoa</taxon>
        <taxon>Spiralia</taxon>
        <taxon>Lophotrochozoa</taxon>
        <taxon>Mollusca</taxon>
        <taxon>Bivalvia</taxon>
        <taxon>Autobranchia</taxon>
        <taxon>Pteriomorphia</taxon>
        <taxon>Pterioida</taxon>
        <taxon>Pterioidea</taxon>
        <taxon>Pteriidae</taxon>
        <taxon>Pinctada</taxon>
    </lineage>
</organism>
<dbReference type="PANTHER" id="PTHR22922:SF19">
    <property type="entry name" value="CAPRIN HOMOLOG"/>
    <property type="match status" value="1"/>
</dbReference>
<dbReference type="PANTHER" id="PTHR22922">
    <property type="entry name" value="GPI-ANCHORED PROTEIN P137"/>
    <property type="match status" value="1"/>
</dbReference>
<comment type="similarity">
    <text evidence="1">Belongs to the caprin family.</text>
</comment>
<proteinExistence type="inferred from homology"/>
<gene>
    <name evidence="4" type="ORF">FSP39_004396</name>
</gene>
<dbReference type="InterPro" id="IPR041637">
    <property type="entry name" value="Caprin-1_dimer"/>
</dbReference>
<sequence>MMPTASTKPENKTSAEAGDAMKQVLIVMDKKVRNLEKRKGKLDAYKEKANSGITLEKDQWAAVEKYGEVLQNLEFARELQKQFTSIHNEVEKFLKRQAKKEKMERQTSEVKRIREILKLQNLLDSLGSDKVRSDFQTGKHGAVVLTEDNLNQLDELYKLISPSRDGETNYTDQLTTASDHIVNLIEAKEKEVVGTTYKDLKEMIDMIGDCGYFENAPSEEEGVEESGERDFVVVDQSDAPHPDSVEVQASLPPEVTEQQQQLEQTNSAIHVTQQPELDTLTEADSFFSKSQPQQQTLENPPSQEMNPAYTRQRPFQEIVSEVQGNFNFLQESTIDMESPHMDPAVVAAHPMPPAPLGGPATSISSKTFTSSAFADLQPSQTIDNSQSSQPPSDPSLMSQQQSVSLTGQDYSSQEFTQQTFGQSSLTPALQSDSLFHQSSGN</sequence>
<feature type="region of interest" description="Disordered" evidence="2">
    <location>
        <begin position="344"/>
        <end position="363"/>
    </location>
</feature>
<keyword evidence="5" id="KW-1185">Reference proteome</keyword>
<protein>
    <recommendedName>
        <fullName evidence="3">Caprin-1 dimerization domain-containing protein</fullName>
    </recommendedName>
</protein>